<evidence type="ECO:0000256" key="1">
    <source>
        <dbReference type="ARBA" id="ARBA00022737"/>
    </source>
</evidence>
<dbReference type="Gene3D" id="1.25.40.20">
    <property type="entry name" value="Ankyrin repeat-containing domain"/>
    <property type="match status" value="4"/>
</dbReference>
<dbReference type="PRINTS" id="PR01415">
    <property type="entry name" value="ANKYRIN"/>
</dbReference>
<dbReference type="PROSITE" id="PS50297">
    <property type="entry name" value="ANK_REP_REGION"/>
    <property type="match status" value="7"/>
</dbReference>
<evidence type="ECO:0000313" key="4">
    <source>
        <dbReference type="EMBL" id="KAL3394857.1"/>
    </source>
</evidence>
<dbReference type="PROSITE" id="PS50088">
    <property type="entry name" value="ANK_REPEAT"/>
    <property type="match status" value="7"/>
</dbReference>
<feature type="repeat" description="ANK" evidence="3">
    <location>
        <begin position="250"/>
        <end position="282"/>
    </location>
</feature>
<keyword evidence="5" id="KW-1185">Reference proteome</keyword>
<dbReference type="EMBL" id="JBJJXI010000087">
    <property type="protein sequence ID" value="KAL3394857.1"/>
    <property type="molecule type" value="Genomic_DNA"/>
</dbReference>
<feature type="repeat" description="ANK" evidence="3">
    <location>
        <begin position="138"/>
        <end position="170"/>
    </location>
</feature>
<keyword evidence="2 3" id="KW-0040">ANK repeat</keyword>
<feature type="repeat" description="ANK" evidence="3">
    <location>
        <begin position="485"/>
        <end position="521"/>
    </location>
</feature>
<feature type="repeat" description="ANK" evidence="3">
    <location>
        <begin position="327"/>
        <end position="359"/>
    </location>
</feature>
<evidence type="ECO:0000256" key="2">
    <source>
        <dbReference type="ARBA" id="ARBA00023043"/>
    </source>
</evidence>
<feature type="repeat" description="ANK" evidence="3">
    <location>
        <begin position="171"/>
        <end position="205"/>
    </location>
</feature>
<feature type="repeat" description="ANK" evidence="3">
    <location>
        <begin position="412"/>
        <end position="444"/>
    </location>
</feature>
<dbReference type="Pfam" id="PF12796">
    <property type="entry name" value="Ank_2"/>
    <property type="match status" value="3"/>
</dbReference>
<organism evidence="4 5">
    <name type="scientific">Trichogramma kaykai</name>
    <dbReference type="NCBI Taxonomy" id="54128"/>
    <lineage>
        <taxon>Eukaryota</taxon>
        <taxon>Metazoa</taxon>
        <taxon>Ecdysozoa</taxon>
        <taxon>Arthropoda</taxon>
        <taxon>Hexapoda</taxon>
        <taxon>Insecta</taxon>
        <taxon>Pterygota</taxon>
        <taxon>Neoptera</taxon>
        <taxon>Endopterygota</taxon>
        <taxon>Hymenoptera</taxon>
        <taxon>Apocrita</taxon>
        <taxon>Proctotrupomorpha</taxon>
        <taxon>Chalcidoidea</taxon>
        <taxon>Trichogrammatidae</taxon>
        <taxon>Trichogramma</taxon>
    </lineage>
</organism>
<evidence type="ECO:0000313" key="5">
    <source>
        <dbReference type="Proteomes" id="UP001627154"/>
    </source>
</evidence>
<dbReference type="AlphaFoldDB" id="A0ABD2WQS9"/>
<dbReference type="SMART" id="SM00248">
    <property type="entry name" value="ANK"/>
    <property type="match status" value="9"/>
</dbReference>
<name>A0ABD2WQS9_9HYME</name>
<accession>A0ABD2WQS9</accession>
<dbReference type="PANTHER" id="PTHR24123">
    <property type="entry name" value="ANKYRIN REPEAT-CONTAINING"/>
    <property type="match status" value="1"/>
</dbReference>
<comment type="caution">
    <text evidence="4">The sequence shown here is derived from an EMBL/GenBank/DDBJ whole genome shotgun (WGS) entry which is preliminary data.</text>
</comment>
<dbReference type="PANTHER" id="PTHR24123:SF33">
    <property type="entry name" value="PROTEIN HOS4"/>
    <property type="match status" value="1"/>
</dbReference>
<dbReference type="InterPro" id="IPR051165">
    <property type="entry name" value="Multifunctional_ANK_Repeat"/>
</dbReference>
<dbReference type="InterPro" id="IPR036770">
    <property type="entry name" value="Ankyrin_rpt-contain_sf"/>
</dbReference>
<protein>
    <submittedName>
        <fullName evidence="4">Uncharacterized protein</fullName>
    </submittedName>
</protein>
<proteinExistence type="predicted"/>
<dbReference type="SUPFAM" id="SSF48403">
    <property type="entry name" value="Ankyrin repeat"/>
    <property type="match status" value="2"/>
</dbReference>
<keyword evidence="1" id="KW-0677">Repeat</keyword>
<dbReference type="InterPro" id="IPR002110">
    <property type="entry name" value="Ankyrin_rpt"/>
</dbReference>
<evidence type="ECO:0000256" key="3">
    <source>
        <dbReference type="PROSITE-ProRule" id="PRU00023"/>
    </source>
</evidence>
<dbReference type="Proteomes" id="UP001627154">
    <property type="component" value="Unassembled WGS sequence"/>
</dbReference>
<gene>
    <name evidence="4" type="ORF">TKK_010859</name>
</gene>
<reference evidence="4 5" key="1">
    <citation type="journal article" date="2024" name="bioRxiv">
        <title>A reference genome for Trichogramma kaykai: A tiny desert-dwelling parasitoid wasp with competing sex-ratio distorters.</title>
        <authorList>
            <person name="Culotta J."/>
            <person name="Lindsey A.R."/>
        </authorList>
    </citation>
    <scope>NUCLEOTIDE SEQUENCE [LARGE SCALE GENOMIC DNA]</scope>
    <source>
        <strain evidence="4 5">KSX58</strain>
    </source>
</reference>
<feature type="repeat" description="ANK" evidence="3">
    <location>
        <begin position="563"/>
        <end position="591"/>
    </location>
</feature>
<dbReference type="Pfam" id="PF13857">
    <property type="entry name" value="Ank_5"/>
    <property type="match status" value="1"/>
</dbReference>
<sequence length="787" mass="91581">MSSFEQLTEMKRQREKVDWSDAKKRHEFIRRLASLIRDWKGELPDLRDVFQPREINELLIHAMGVLSDVSTIVAFVARTGYKDEPELDKNNRPLLNRCTPLHMMSPSYRLGFLDKGEEIIRALFGIYDDFEVNYIGPMGRTHLHVACEFGLVDIVRKFLDSRQDINCRDLYKNTPLLVALTEYDRAKEVVKLLLERGANVALANRWRQTPLLVICRDLNNKEENYDLIESLFKINQDKRQGMRVNARDEEGHTALHWALLRHHAATLRLLLRHGADPTIPDKRRVSPLHGIFLRRDEDTMRLLLEAIGELSPRQQRRQTSRVDAQLEGKTALHMALDCANKEWVRWLLRRGASPNIADRKGQTPFHYLCQLECTGRLERVELVAWVYKFFSIVYEVWPRRSLLRLDARDELGGDAALHRALECDNRSAFEELLRMGADPDLANRRGETALHVICRRGMHHGYAKSLFEICDQRDRAPRIDAPDEGGDTPLHLALRVMMDVCVNETVELLLRRGASLSLVDGRGSPPLHMICMIGREEIGLLDTFFEICDERQQPVLVDATDSEGRTPLQWAVANSRLRTVERLLERGADLSGFVFPTESYFGEGHSSWMCYLYNFEVMARALGLVDFLEKRGYEFDRSDVLTIMKFFGRHRVLDAPRKHHNDWFDEPSFVNRAKELMIEPSLSLHDLLRLPTKEAAKRFTHRDYCELWNTYRFRYLPRDYLEVCAWHLCEIIGRGFFWEWALDALVELTNFRLPPLCCEMIMDNLRNKDLMNICLAAGERNDTTPLR</sequence>